<keyword evidence="2" id="KW-1185">Reference proteome</keyword>
<dbReference type="PATRIC" id="fig|48936.3.peg.4460"/>
<evidence type="ECO:0000313" key="1">
    <source>
        <dbReference type="EMBL" id="KHS42055.1"/>
    </source>
</evidence>
<gene>
    <name evidence="1" type="ORF">NJ75_04421</name>
</gene>
<sequence>MAMLYPDSGLAIDPATQSCELEACLELGRLDGSVAMCPPSVRQLLALRSLRNLLVSALAGEGHEFTEHRFHAWFAGLATLSDEPALGKRDPRAICETILTEFGHSSWQELADIAPRFKRALLAPVALWGVGGSSDTDHIDIRTIVDGAHGLVSQLPPSPHPLADLRELHVSLGESLLFAPSEPHYQTVMLGPRSVTVERHAPPSPRWAVEMVWGERWQRSGNLSVALPFPGLIRADAVNTIGSIDPSDRCAARGMIAMALRDVTHRLRQNIVDAGAACERIKALQAGRRASSRAPALIELLDGFGPLRSSQIEILLDATRLGVRAILSGLLDSGIVARTKLSGVWLFGTTLPTQQLYPVSCDASGGFAFSPAAIGEYDASMADIDRLLARYERGAADTD</sequence>
<dbReference type="AlphaFoldDB" id="A0A0B8ZGC7"/>
<organism evidence="1 2">
    <name type="scientific">Novosphingobium subterraneum</name>
    <dbReference type="NCBI Taxonomy" id="48936"/>
    <lineage>
        <taxon>Bacteria</taxon>
        <taxon>Pseudomonadati</taxon>
        <taxon>Pseudomonadota</taxon>
        <taxon>Alphaproteobacteria</taxon>
        <taxon>Sphingomonadales</taxon>
        <taxon>Sphingomonadaceae</taxon>
        <taxon>Novosphingobium</taxon>
    </lineage>
</organism>
<comment type="caution">
    <text evidence="1">The sequence shown here is derived from an EMBL/GenBank/DDBJ whole genome shotgun (WGS) entry which is preliminary data.</text>
</comment>
<evidence type="ECO:0000313" key="2">
    <source>
        <dbReference type="Proteomes" id="UP000031338"/>
    </source>
</evidence>
<proteinExistence type="predicted"/>
<dbReference type="Proteomes" id="UP000031338">
    <property type="component" value="Unassembled WGS sequence"/>
</dbReference>
<accession>A0A0B8ZGC7</accession>
<protein>
    <submittedName>
        <fullName evidence="1">Uncharacterized protein</fullName>
    </submittedName>
</protein>
<reference evidence="1 2" key="1">
    <citation type="submission" date="2014-10" db="EMBL/GenBank/DDBJ databases">
        <title>Draft genome sequence of Novosphingobium subterraneum DSM 12447.</title>
        <authorList>
            <person name="Gan H.M."/>
            <person name="Gan H.Y."/>
            <person name="Savka M.A."/>
        </authorList>
    </citation>
    <scope>NUCLEOTIDE SEQUENCE [LARGE SCALE GENOMIC DNA]</scope>
    <source>
        <strain evidence="1 2">DSM 12447</strain>
    </source>
</reference>
<name>A0A0B8ZGC7_9SPHN</name>
<dbReference type="EMBL" id="JRVC01000033">
    <property type="protein sequence ID" value="KHS42055.1"/>
    <property type="molecule type" value="Genomic_DNA"/>
</dbReference>
<dbReference type="RefSeq" id="WP_052242742.1">
    <property type="nucleotide sequence ID" value="NZ_JRVC01000033.1"/>
</dbReference>